<comment type="caution">
    <text evidence="1">The sequence shown here is derived from an EMBL/GenBank/DDBJ whole genome shotgun (WGS) entry which is preliminary data.</text>
</comment>
<proteinExistence type="predicted"/>
<dbReference type="Proteomes" id="UP000027463">
    <property type="component" value="Unassembled WGS sequence"/>
</dbReference>
<reference evidence="1 2" key="1">
    <citation type="submission" date="2013-07" db="EMBL/GenBank/DDBJ databases">
        <title>Thalassospira permensis NBRC 106175 Genome Sequencing.</title>
        <authorList>
            <person name="Lai Q."/>
            <person name="Shao Z."/>
        </authorList>
    </citation>
    <scope>NUCLEOTIDE SEQUENCE [LARGE SCALE GENOMIC DNA]</scope>
    <source>
        <strain evidence="1 2">NBRC 106175</strain>
    </source>
</reference>
<protein>
    <submittedName>
        <fullName evidence="1">Uncharacterized protein</fullName>
    </submittedName>
</protein>
<evidence type="ECO:0000313" key="2">
    <source>
        <dbReference type="Proteomes" id="UP000027463"/>
    </source>
</evidence>
<organism evidence="1 2">
    <name type="scientific">Thalassospira permensis NBRC 106175</name>
    <dbReference type="NCBI Taxonomy" id="1353532"/>
    <lineage>
        <taxon>Bacteria</taxon>
        <taxon>Pseudomonadati</taxon>
        <taxon>Pseudomonadota</taxon>
        <taxon>Alphaproteobacteria</taxon>
        <taxon>Rhodospirillales</taxon>
        <taxon>Thalassospiraceae</taxon>
        <taxon>Thalassospira</taxon>
    </lineage>
</organism>
<name>A0ABR4TLL3_9PROT</name>
<gene>
    <name evidence="1" type="ORF">SMB34_19820</name>
</gene>
<evidence type="ECO:0000313" key="1">
    <source>
        <dbReference type="EMBL" id="KEO55086.1"/>
    </source>
</evidence>
<keyword evidence="2" id="KW-1185">Reference proteome</keyword>
<sequence length="36" mass="3797">MKVSGVPSCFGIDAAAVMRNHDIPKSSPKQVPNAPF</sequence>
<accession>A0ABR4TLL3</accession>
<dbReference type="EMBL" id="AUNC01000026">
    <property type="protein sequence ID" value="KEO55086.1"/>
    <property type="molecule type" value="Genomic_DNA"/>
</dbReference>